<evidence type="ECO:0000313" key="2">
    <source>
        <dbReference type="EMBL" id="MBS2211278.1"/>
    </source>
</evidence>
<sequence>MIQLNFLIVAVMIMFLSCSKNDNTIQDPSPPEGYNMLLIGNSFFKPYANNLEVLALDAGIENHNATIVFRGGANGQPINLWNDLESNEHKEIKAVLDQGDVELFGMTSGHDYENPDDRIEGHRAWIEYALRNNPDISVFIAIPTVDYPSEWDVFVQEHGYNSIQEFYGYFVNEMVHHEMVDRLRIEFPSTNIFTIPTGWAAINLAQMQQHDLLSDDITMSGPKATSIFTDYKGHQGQIVIETGTLLWLNSIYNVDLSTNTYETGFNTDLHEIAKQIMDSHDPNYKQ</sequence>
<organism evidence="2 3">
    <name type="scientific">Carboxylicivirga mesophila</name>
    <dbReference type="NCBI Taxonomy" id="1166478"/>
    <lineage>
        <taxon>Bacteria</taxon>
        <taxon>Pseudomonadati</taxon>
        <taxon>Bacteroidota</taxon>
        <taxon>Bacteroidia</taxon>
        <taxon>Marinilabiliales</taxon>
        <taxon>Marinilabiliaceae</taxon>
        <taxon>Carboxylicivirga</taxon>
    </lineage>
</organism>
<dbReference type="EMBL" id="JAGUCN010000007">
    <property type="protein sequence ID" value="MBS2211278.1"/>
    <property type="molecule type" value="Genomic_DNA"/>
</dbReference>
<proteinExistence type="predicted"/>
<keyword evidence="1" id="KW-0732">Signal</keyword>
<feature type="signal peptide" evidence="1">
    <location>
        <begin position="1"/>
        <end position="22"/>
    </location>
</feature>
<feature type="chain" id="PRO_5045403269" description="DUF4886 domain-containing protein" evidence="1">
    <location>
        <begin position="23"/>
        <end position="286"/>
    </location>
</feature>
<reference evidence="2 3" key="1">
    <citation type="journal article" date="2014" name="Int. J. Syst. Evol. Microbiol.">
        <title>Carboxylicivirga gen. nov. in the family Marinilabiliaceae with two novel species, Carboxylicivirga mesophila sp. nov. and Carboxylicivirga taeanensis sp. nov., and reclassification of Cytophaga fermentans as Saccharicrinis fermentans gen. nov., comb. nov.</title>
        <authorList>
            <person name="Yang S.H."/>
            <person name="Seo H.S."/>
            <person name="Woo J.H."/>
            <person name="Oh H.M."/>
            <person name="Jang H."/>
            <person name="Lee J.H."/>
            <person name="Kim S.J."/>
            <person name="Kwon K.K."/>
        </authorList>
    </citation>
    <scope>NUCLEOTIDE SEQUENCE [LARGE SCALE GENOMIC DNA]</scope>
    <source>
        <strain evidence="2 3">JCM 18290</strain>
    </source>
</reference>
<gene>
    <name evidence="2" type="ORF">KEM09_07695</name>
</gene>
<name>A0ABS5KA89_9BACT</name>
<comment type="caution">
    <text evidence="2">The sequence shown here is derived from an EMBL/GenBank/DDBJ whole genome shotgun (WGS) entry which is preliminary data.</text>
</comment>
<evidence type="ECO:0000256" key="1">
    <source>
        <dbReference type="SAM" id="SignalP"/>
    </source>
</evidence>
<dbReference type="RefSeq" id="WP_212227347.1">
    <property type="nucleotide sequence ID" value="NZ_JAGUCN010000007.1"/>
</dbReference>
<accession>A0ABS5KA89</accession>
<evidence type="ECO:0008006" key="4">
    <source>
        <dbReference type="Google" id="ProtNLM"/>
    </source>
</evidence>
<protein>
    <recommendedName>
        <fullName evidence="4">DUF4886 domain-containing protein</fullName>
    </recommendedName>
</protein>
<dbReference type="Proteomes" id="UP000721861">
    <property type="component" value="Unassembled WGS sequence"/>
</dbReference>
<evidence type="ECO:0000313" key="3">
    <source>
        <dbReference type="Proteomes" id="UP000721861"/>
    </source>
</evidence>
<keyword evidence="3" id="KW-1185">Reference proteome</keyword>